<accession>A0A0K0DLF2</accession>
<dbReference type="WBParaSite" id="ACAC_0001242501-mRNA-1">
    <property type="protein sequence ID" value="ACAC_0001242501-mRNA-1"/>
    <property type="gene ID" value="ACAC_0001242501"/>
</dbReference>
<name>A0A0K0DLF2_ANGCA</name>
<reference evidence="1" key="1">
    <citation type="submission" date="2012-09" db="EMBL/GenBank/DDBJ databases">
        <authorList>
            <person name="Martin A.A."/>
        </authorList>
    </citation>
    <scope>NUCLEOTIDE SEQUENCE</scope>
</reference>
<sequence>MKGQSIRFMEPERMREKFLAPGFRYPSSATSLTDRPKESVLLGNIFFIKSTSKAFSGVFMDRIKENEPQANQQANSEESGIWRRRTKTSSFWRWLTNVGFKKFLNVYGHNYDQNCEADREFVTELWDVSHLPCFELQFVVVYPYIAARSANGGILVYPAEISITHFTLERAMVLGVPLMSAQGRCPCEVWRTFLAQYHNQGIVVCDTDQIEIVDRALHFLASTFGPDQLQIHAEIMEKMVTVQDFLSALGSMYYDVIEKPLPAYLTDKGIADQLAIARELCSDKIIDFSEAVCKLCYFGDLLHFRDHYDFRTHSMGSVFVDSPSLQVGRKTSKCAVVAPHHGRAHARHGESVEKNLKDIISRLEKIGPFTYPT</sequence>
<evidence type="ECO:0000313" key="1">
    <source>
        <dbReference type="Proteomes" id="UP000035642"/>
    </source>
</evidence>
<keyword evidence="1" id="KW-1185">Reference proteome</keyword>
<dbReference type="Proteomes" id="UP000035642">
    <property type="component" value="Unassembled WGS sequence"/>
</dbReference>
<organism evidence="1 2">
    <name type="scientific">Angiostrongylus cantonensis</name>
    <name type="common">Rat lungworm</name>
    <dbReference type="NCBI Taxonomy" id="6313"/>
    <lineage>
        <taxon>Eukaryota</taxon>
        <taxon>Metazoa</taxon>
        <taxon>Ecdysozoa</taxon>
        <taxon>Nematoda</taxon>
        <taxon>Chromadorea</taxon>
        <taxon>Rhabditida</taxon>
        <taxon>Rhabditina</taxon>
        <taxon>Rhabditomorpha</taxon>
        <taxon>Strongyloidea</taxon>
        <taxon>Metastrongylidae</taxon>
        <taxon>Angiostrongylus</taxon>
    </lineage>
</organism>
<dbReference type="AlphaFoldDB" id="A0A0K0DLF2"/>
<protein>
    <submittedName>
        <fullName evidence="2">Glucuronosyltransferase</fullName>
    </submittedName>
</protein>
<proteinExistence type="predicted"/>
<reference evidence="2" key="2">
    <citation type="submission" date="2017-02" db="UniProtKB">
        <authorList>
            <consortium name="WormBaseParasite"/>
        </authorList>
    </citation>
    <scope>IDENTIFICATION</scope>
</reference>
<evidence type="ECO:0000313" key="2">
    <source>
        <dbReference type="WBParaSite" id="ACAC_0001242501-mRNA-1"/>
    </source>
</evidence>